<dbReference type="EMBL" id="PJEX01000306">
    <property type="protein sequence ID" value="TKW51414.1"/>
    <property type="molecule type" value="Genomic_DNA"/>
</dbReference>
<name>A0A4U6X8C1_9PEZI</name>
<dbReference type="Proteomes" id="UP000310108">
    <property type="component" value="Unassembled WGS sequence"/>
</dbReference>
<reference evidence="4 5" key="1">
    <citation type="journal article" date="2019" name="PLoS ONE">
        <title>Comparative genome analysis indicates high evolutionary potential of pathogenicity genes in Colletotrichum tanaceti.</title>
        <authorList>
            <person name="Lelwala R.V."/>
            <person name="Korhonen P.K."/>
            <person name="Young N.D."/>
            <person name="Scott J.B."/>
            <person name="Ades P.A."/>
            <person name="Gasser R.B."/>
            <person name="Taylor P.W.J."/>
        </authorList>
    </citation>
    <scope>NUCLEOTIDE SEQUENCE [LARGE SCALE GENOMIC DNA]</scope>
    <source>
        <strain evidence="4">BRIP57314</strain>
    </source>
</reference>
<evidence type="ECO:0000313" key="5">
    <source>
        <dbReference type="Proteomes" id="UP000310108"/>
    </source>
</evidence>
<gene>
    <name evidence="4" type="primary">CIH1</name>
    <name evidence="4" type="ORF">CTA1_4555</name>
</gene>
<organism evidence="4 5">
    <name type="scientific">Colletotrichum tanaceti</name>
    <dbReference type="NCBI Taxonomy" id="1306861"/>
    <lineage>
        <taxon>Eukaryota</taxon>
        <taxon>Fungi</taxon>
        <taxon>Dikarya</taxon>
        <taxon>Ascomycota</taxon>
        <taxon>Pezizomycotina</taxon>
        <taxon>Sordariomycetes</taxon>
        <taxon>Hypocreomycetidae</taxon>
        <taxon>Glomerellales</taxon>
        <taxon>Glomerellaceae</taxon>
        <taxon>Colletotrichum</taxon>
        <taxon>Colletotrichum destructivum species complex</taxon>
    </lineage>
</organism>
<evidence type="ECO:0000313" key="4">
    <source>
        <dbReference type="EMBL" id="TKW51414.1"/>
    </source>
</evidence>
<evidence type="ECO:0000256" key="1">
    <source>
        <dbReference type="SAM" id="MobiDB-lite"/>
    </source>
</evidence>
<protein>
    <submittedName>
        <fullName evidence="4">Intracellular hyphae protein 1</fullName>
    </submittedName>
</protein>
<dbReference type="PROSITE" id="PS51782">
    <property type="entry name" value="LYSM"/>
    <property type="match status" value="1"/>
</dbReference>
<keyword evidence="5" id="KW-1185">Reference proteome</keyword>
<feature type="region of interest" description="Disordered" evidence="1">
    <location>
        <begin position="116"/>
        <end position="181"/>
    </location>
</feature>
<evidence type="ECO:0000259" key="3">
    <source>
        <dbReference type="PROSITE" id="PS51782"/>
    </source>
</evidence>
<dbReference type="STRING" id="1306861.A0A4U6X8C1"/>
<proteinExistence type="predicted"/>
<feature type="domain" description="LysM" evidence="3">
    <location>
        <begin position="65"/>
        <end position="109"/>
    </location>
</feature>
<dbReference type="Pfam" id="PF01476">
    <property type="entry name" value="LysM"/>
    <property type="match status" value="1"/>
</dbReference>
<dbReference type="InterPro" id="IPR018392">
    <property type="entry name" value="LysM"/>
</dbReference>
<feature type="chain" id="PRO_5020669243" evidence="2">
    <location>
        <begin position="20"/>
        <end position="181"/>
    </location>
</feature>
<dbReference type="Gene3D" id="3.10.350.10">
    <property type="entry name" value="LysM domain"/>
    <property type="match status" value="1"/>
</dbReference>
<dbReference type="SUPFAM" id="SSF54106">
    <property type="entry name" value="LysM domain"/>
    <property type="match status" value="1"/>
</dbReference>
<dbReference type="InterPro" id="IPR036779">
    <property type="entry name" value="LysM_dom_sf"/>
</dbReference>
<feature type="compositionally biased region" description="Low complexity" evidence="1">
    <location>
        <begin position="125"/>
        <end position="143"/>
    </location>
</feature>
<evidence type="ECO:0000256" key="2">
    <source>
        <dbReference type="SAM" id="SignalP"/>
    </source>
</evidence>
<keyword evidence="2" id="KW-0732">Signal</keyword>
<sequence>MRSSMLYLVLAGLTSLAQANPLIRPPPHTDPRGLTTRSLPGVFAPPTKTKRQAAGGAVNNANRTVTLIVIKGDTLGQIATLLNSGICDIAKLNKIANPDAIDVGQVLQVPINVAAPDNDSCLKRGSATAPPAAGGSAKPPAGSKPGGGEKKDKDKKNPEDRYDKKEKKEKKGPKEEPKEEN</sequence>
<feature type="compositionally biased region" description="Basic and acidic residues" evidence="1">
    <location>
        <begin position="172"/>
        <end position="181"/>
    </location>
</feature>
<dbReference type="CDD" id="cd00118">
    <property type="entry name" value="LysM"/>
    <property type="match status" value="1"/>
</dbReference>
<comment type="caution">
    <text evidence="4">The sequence shown here is derived from an EMBL/GenBank/DDBJ whole genome shotgun (WGS) entry which is preliminary data.</text>
</comment>
<feature type="signal peptide" evidence="2">
    <location>
        <begin position="1"/>
        <end position="19"/>
    </location>
</feature>
<feature type="compositionally biased region" description="Basic and acidic residues" evidence="1">
    <location>
        <begin position="147"/>
        <end position="166"/>
    </location>
</feature>
<dbReference type="AlphaFoldDB" id="A0A4U6X8C1"/>
<dbReference type="SMART" id="SM00257">
    <property type="entry name" value="LysM"/>
    <property type="match status" value="1"/>
</dbReference>
<accession>A0A4U6X8C1</accession>
<feature type="region of interest" description="Disordered" evidence="1">
    <location>
        <begin position="37"/>
        <end position="56"/>
    </location>
</feature>